<dbReference type="Pfam" id="PF00942">
    <property type="entry name" value="CBM_3"/>
    <property type="match status" value="1"/>
</dbReference>
<evidence type="ECO:0000259" key="8">
    <source>
        <dbReference type="PROSITE" id="PS51172"/>
    </source>
</evidence>
<evidence type="ECO:0000256" key="1">
    <source>
        <dbReference type="ARBA" id="ARBA00022729"/>
    </source>
</evidence>
<dbReference type="InterPro" id="IPR001701">
    <property type="entry name" value="Glyco_hydro_9"/>
</dbReference>
<dbReference type="CDD" id="cd14256">
    <property type="entry name" value="Dockerin_I"/>
    <property type="match status" value="1"/>
</dbReference>
<dbReference type="InterPro" id="IPR036439">
    <property type="entry name" value="Dockerin_dom_sf"/>
</dbReference>
<dbReference type="PANTHER" id="PTHR22298">
    <property type="entry name" value="ENDO-1,4-BETA-GLUCANASE"/>
    <property type="match status" value="1"/>
</dbReference>
<reference evidence="10 11" key="1">
    <citation type="submission" date="2013-07" db="EMBL/GenBank/DDBJ databases">
        <authorList>
            <person name="Weinstock G."/>
            <person name="Sodergren E."/>
            <person name="Wylie T."/>
            <person name="Fulton L."/>
            <person name="Fulton R."/>
            <person name="Fronick C."/>
            <person name="O'Laughlin M."/>
            <person name="Godfrey J."/>
            <person name="Miner T."/>
            <person name="Herter B."/>
            <person name="Appelbaum E."/>
            <person name="Cordes M."/>
            <person name="Lek S."/>
            <person name="Wollam A."/>
            <person name="Pepin K.H."/>
            <person name="Palsikar V.B."/>
            <person name="Mitreva M."/>
            <person name="Wilson R.K."/>
        </authorList>
    </citation>
    <scope>NUCLEOTIDE SEQUENCE [LARGE SCALE GENOMIC DNA]</scope>
    <source>
        <strain evidence="10 11">ATCC 27760</strain>
    </source>
</reference>
<dbReference type="HOGENOM" id="CLU_008926_0_2_9"/>
<gene>
    <name evidence="10" type="ORF">RUMCAL_01266</name>
</gene>
<dbReference type="InterPro" id="IPR016134">
    <property type="entry name" value="Dockerin_dom"/>
</dbReference>
<dbReference type="PROSITE" id="PS00698">
    <property type="entry name" value="GH9_3"/>
    <property type="match status" value="1"/>
</dbReference>
<dbReference type="PATRIC" id="fig|411473.3.peg.1033"/>
<sequence length="754" mass="83715">MQIFRHIAQKSDNAPYAQALCGVALTERKMIQMRRCTRAAALLTAVCLGVSALPPVSVSAADFSANYAEALQKSMYFYECQQAGPLPEWNEVEWRADSTMSDEITGGWYDAGDHVKFNLPMAYSASMLAWGLYQYPDGLEQTGELETYVNNLSFVLDYLAACDEGDTAVYQVGNGQMDHTWWGPVELLEYGMKDNGADYTKARAVLRGTDSAVCGEMAAALAAGSCALKGRSDKTGDYLKHAENLFRLADETRSDEAYNNSDASGFYRSSHFYDELFYAANWLYIATGEQSYLDKATSYIPNLGKELGSDELKYSWGMCWDDVMQGGLLLYAINTNDSFYIGRVQKHLNYWTDSVKTLDGGAKWLTTWGCLRYATTAGFLASVACDTVLKGTDTTKYQQFYEDQINYCLGNNPDGQSFVVGYGEKFPQNPHHRTAHGSWKNALDTPETNRHILYGALVGGPNEDGSYEDDRQNYINNEVACDYNAGFTALLCKMTEAYGGTPDPDFPEPETRDKEFYVETKLTETSGGVTLSFKLTNHSAWPARIEDNLSYRYYMDLSEVINAGFQPGDVVMRVDRDQAKMYDDYTPAQISEVQHYKDNIYYIEVTYPDGRVAMPISEGQHQCELMLALVFPDYQTGWDASNDYSNTDLLKNVGEYVISDCIPVYQNGVLISGREPDGKEPVTTTVTTPQKPDTLLGDVNTDSKVNAADLVLLIQYLLGNKKLSKAGAANADLHADKTVNGLDAAVLRQNLAGN</sequence>
<dbReference type="InterPro" id="IPR033126">
    <property type="entry name" value="Glyco_hydro_9_Asp/Glu_AS"/>
</dbReference>
<dbReference type="eggNOG" id="COG4733">
    <property type="taxonomic scope" value="Bacteria"/>
</dbReference>
<dbReference type="STRING" id="411473.RUMCAL_01266"/>
<dbReference type="GO" id="GO:0030245">
    <property type="term" value="P:cellulose catabolic process"/>
    <property type="evidence" value="ECO:0007669"/>
    <property type="project" value="UniProtKB-KW"/>
</dbReference>
<proteinExistence type="inferred from homology"/>
<evidence type="ECO:0000256" key="7">
    <source>
        <dbReference type="RuleBase" id="RU361166"/>
    </source>
</evidence>
<evidence type="ECO:0000256" key="3">
    <source>
        <dbReference type="ARBA" id="ARBA00023277"/>
    </source>
</evidence>
<dbReference type="InterPro" id="IPR036966">
    <property type="entry name" value="CBM3_sf"/>
</dbReference>
<keyword evidence="4 6" id="KW-0326">Glycosidase</keyword>
<dbReference type="Gene3D" id="1.50.10.10">
    <property type="match status" value="1"/>
</dbReference>
<evidence type="ECO:0000256" key="4">
    <source>
        <dbReference type="ARBA" id="ARBA00023295"/>
    </source>
</evidence>
<keyword evidence="3 6" id="KW-0119">Carbohydrate metabolism</keyword>
<dbReference type="InterPro" id="IPR001956">
    <property type="entry name" value="CBM3"/>
</dbReference>
<dbReference type="PROSITE" id="PS51172">
    <property type="entry name" value="CBM3"/>
    <property type="match status" value="1"/>
</dbReference>
<comment type="similarity">
    <text evidence="6 7">Belongs to the glycosyl hydrolase 9 (cellulase E) family.</text>
</comment>
<keyword evidence="11" id="KW-1185">Reference proteome</keyword>
<dbReference type="Proteomes" id="UP000016662">
    <property type="component" value="Unassembled WGS sequence"/>
</dbReference>
<feature type="domain" description="Dockerin" evidence="9">
    <location>
        <begin position="692"/>
        <end position="754"/>
    </location>
</feature>
<comment type="catalytic activity">
    <reaction evidence="7">
        <text>Endohydrolysis of (1-&gt;4)-beta-D-glucosidic linkages in cellulose, lichenin and cereal beta-D-glucans.</text>
        <dbReference type="EC" id="3.2.1.4"/>
    </reaction>
</comment>
<keyword evidence="2 6" id="KW-0378">Hydrolase</keyword>
<dbReference type="InterPro" id="IPR008965">
    <property type="entry name" value="CBM2/CBM3_carb-bd_dom_sf"/>
</dbReference>
<dbReference type="Gene3D" id="1.10.1330.10">
    <property type="entry name" value="Dockerin domain"/>
    <property type="match status" value="1"/>
</dbReference>
<keyword evidence="1" id="KW-0732">Signal</keyword>
<protein>
    <recommendedName>
        <fullName evidence="7">Endoglucanase</fullName>
        <ecNumber evidence="7">3.2.1.4</ecNumber>
    </recommendedName>
</protein>
<keyword evidence="7" id="KW-0136">Cellulose degradation</keyword>
<evidence type="ECO:0000256" key="2">
    <source>
        <dbReference type="ARBA" id="ARBA00022801"/>
    </source>
</evidence>
<dbReference type="SUPFAM" id="SSF48208">
    <property type="entry name" value="Six-hairpin glycosidases"/>
    <property type="match status" value="1"/>
</dbReference>
<dbReference type="SUPFAM" id="SSF49384">
    <property type="entry name" value="Carbohydrate-binding domain"/>
    <property type="match status" value="1"/>
</dbReference>
<dbReference type="EMBL" id="AWVF01000161">
    <property type="protein sequence ID" value="ERJ96370.1"/>
    <property type="molecule type" value="Genomic_DNA"/>
</dbReference>
<dbReference type="Pfam" id="PF00404">
    <property type="entry name" value="Dockerin_1"/>
    <property type="match status" value="1"/>
</dbReference>
<feature type="active site" evidence="6">
    <location>
        <position position="469"/>
    </location>
</feature>
<dbReference type="InterPro" id="IPR008928">
    <property type="entry name" value="6-hairpin_glycosidase_sf"/>
</dbReference>
<evidence type="ECO:0000313" key="10">
    <source>
        <dbReference type="EMBL" id="ERJ96370.1"/>
    </source>
</evidence>
<dbReference type="EC" id="3.2.1.4" evidence="7"/>
<feature type="domain" description="CBM3" evidence="8">
    <location>
        <begin position="510"/>
        <end position="677"/>
    </location>
</feature>
<keyword evidence="5 6" id="KW-0624">Polysaccharide degradation</keyword>
<dbReference type="SUPFAM" id="SSF63446">
    <property type="entry name" value="Type I dockerin domain"/>
    <property type="match status" value="1"/>
</dbReference>
<dbReference type="Pfam" id="PF00759">
    <property type="entry name" value="Glyco_hydro_9"/>
    <property type="match status" value="1"/>
</dbReference>
<dbReference type="Gene3D" id="2.60.40.710">
    <property type="entry name" value="Endoglucanase-like"/>
    <property type="match status" value="1"/>
</dbReference>
<dbReference type="InterPro" id="IPR012341">
    <property type="entry name" value="6hp_glycosidase-like_sf"/>
</dbReference>
<dbReference type="GO" id="GO:0008810">
    <property type="term" value="F:cellulase activity"/>
    <property type="evidence" value="ECO:0007669"/>
    <property type="project" value="UniProtKB-EC"/>
</dbReference>
<organism evidence="10 11">
    <name type="scientific">Ruminococcus callidus ATCC 27760</name>
    <dbReference type="NCBI Taxonomy" id="411473"/>
    <lineage>
        <taxon>Bacteria</taxon>
        <taxon>Bacillati</taxon>
        <taxon>Bacillota</taxon>
        <taxon>Clostridia</taxon>
        <taxon>Eubacteriales</taxon>
        <taxon>Oscillospiraceae</taxon>
        <taxon>Ruminococcus</taxon>
    </lineage>
</organism>
<accession>U2KWA4</accession>
<dbReference type="GO" id="GO:0030248">
    <property type="term" value="F:cellulose binding"/>
    <property type="evidence" value="ECO:0007669"/>
    <property type="project" value="InterPro"/>
</dbReference>
<evidence type="ECO:0000259" key="9">
    <source>
        <dbReference type="PROSITE" id="PS51766"/>
    </source>
</evidence>
<dbReference type="PROSITE" id="PS51766">
    <property type="entry name" value="DOCKERIN"/>
    <property type="match status" value="1"/>
</dbReference>
<dbReference type="InterPro" id="IPR002105">
    <property type="entry name" value="Dockerin_1_rpt"/>
</dbReference>
<name>U2KWA4_9FIRM</name>
<evidence type="ECO:0000256" key="5">
    <source>
        <dbReference type="ARBA" id="ARBA00023326"/>
    </source>
</evidence>
<evidence type="ECO:0000313" key="11">
    <source>
        <dbReference type="Proteomes" id="UP000016662"/>
    </source>
</evidence>
<comment type="caution">
    <text evidence="10">The sequence shown here is derived from an EMBL/GenBank/DDBJ whole genome shotgun (WGS) entry which is preliminary data.</text>
</comment>
<dbReference type="SMART" id="SM01067">
    <property type="entry name" value="CBM_3"/>
    <property type="match status" value="1"/>
</dbReference>
<evidence type="ECO:0000256" key="6">
    <source>
        <dbReference type="PROSITE-ProRule" id="PRU10060"/>
    </source>
</evidence>
<feature type="active site" evidence="6">
    <location>
        <position position="478"/>
    </location>
</feature>
<dbReference type="AlphaFoldDB" id="U2KWA4"/>